<dbReference type="PROSITE" id="PS50092">
    <property type="entry name" value="TSP1"/>
    <property type="match status" value="1"/>
</dbReference>
<dbReference type="FunFam" id="3.90.215.10:FF:000001">
    <property type="entry name" value="Tenascin isoform 1"/>
    <property type="match status" value="1"/>
</dbReference>
<feature type="signal peptide" evidence="3">
    <location>
        <begin position="1"/>
        <end position="20"/>
    </location>
</feature>
<accession>A0A6J8CWQ9</accession>
<dbReference type="Gene3D" id="2.170.300.10">
    <property type="entry name" value="Tie2 ligand-binding domain superfamily"/>
    <property type="match status" value="1"/>
</dbReference>
<dbReference type="SUPFAM" id="SSF82895">
    <property type="entry name" value="TSP-1 type 1 repeat"/>
    <property type="match status" value="1"/>
</dbReference>
<dbReference type="Gene3D" id="2.10.25.10">
    <property type="entry name" value="Laminin"/>
    <property type="match status" value="2"/>
</dbReference>
<keyword evidence="3" id="KW-0732">Signal</keyword>
<dbReference type="InterPro" id="IPR020837">
    <property type="entry name" value="Fibrinogen_CS"/>
</dbReference>
<protein>
    <recommendedName>
        <fullName evidence="8">Fibrinogen C-terminal domain-containing protein</fullName>
    </recommendedName>
</protein>
<feature type="domain" description="Fibrinogen C-terminal" evidence="5">
    <location>
        <begin position="691"/>
        <end position="910"/>
    </location>
</feature>
<dbReference type="AlphaFoldDB" id="A0A6J8CWQ9"/>
<dbReference type="InterPro" id="IPR050373">
    <property type="entry name" value="Fibrinogen_C-term_domain"/>
</dbReference>
<dbReference type="Gene3D" id="4.10.530.10">
    <property type="entry name" value="Gamma-fibrinogen Carboxyl Terminal Fragment, domain 2"/>
    <property type="match status" value="1"/>
</dbReference>
<dbReference type="InterPro" id="IPR000884">
    <property type="entry name" value="TSP1_rpt"/>
</dbReference>
<dbReference type="InterPro" id="IPR002049">
    <property type="entry name" value="LE_dom"/>
</dbReference>
<dbReference type="PANTHER" id="PTHR19143:SF458">
    <property type="entry name" value="FIBRINOGEN C-TERMINAL DOMAIN-CONTAINING PROTEIN-RELATED"/>
    <property type="match status" value="1"/>
</dbReference>
<dbReference type="SMART" id="SM00186">
    <property type="entry name" value="FBG"/>
    <property type="match status" value="1"/>
</dbReference>
<dbReference type="NCBIfam" id="NF040941">
    <property type="entry name" value="GGGWT_bact"/>
    <property type="match status" value="1"/>
</dbReference>
<dbReference type="Pfam" id="PF00053">
    <property type="entry name" value="EGF_laminin"/>
    <property type="match status" value="2"/>
</dbReference>
<dbReference type="SUPFAM" id="SSF57196">
    <property type="entry name" value="EGF/Laminin"/>
    <property type="match status" value="2"/>
</dbReference>
<dbReference type="PRINTS" id="PR00011">
    <property type="entry name" value="EGFLAMININ"/>
</dbReference>
<evidence type="ECO:0008006" key="8">
    <source>
        <dbReference type="Google" id="ProtNLM"/>
    </source>
</evidence>
<dbReference type="EMBL" id="CACVKT020006158">
    <property type="protein sequence ID" value="CAC5400051.1"/>
    <property type="molecule type" value="Genomic_DNA"/>
</dbReference>
<dbReference type="GO" id="GO:0005615">
    <property type="term" value="C:extracellular space"/>
    <property type="evidence" value="ECO:0007669"/>
    <property type="project" value="TreeGrafter"/>
</dbReference>
<name>A0A6J8CWQ9_MYTCO</name>
<gene>
    <name evidence="6" type="ORF">MCOR_34269</name>
</gene>
<dbReference type="Gene3D" id="3.90.215.10">
    <property type="entry name" value="Gamma Fibrinogen, chain A, domain 1"/>
    <property type="match status" value="1"/>
</dbReference>
<dbReference type="InterPro" id="IPR036056">
    <property type="entry name" value="Fibrinogen-like_C"/>
</dbReference>
<dbReference type="Pfam" id="PF00147">
    <property type="entry name" value="Fibrinogen_C"/>
    <property type="match status" value="1"/>
</dbReference>
<dbReference type="Proteomes" id="UP000507470">
    <property type="component" value="Unassembled WGS sequence"/>
</dbReference>
<dbReference type="PROSITE" id="PS00514">
    <property type="entry name" value="FIBRINOGEN_C_1"/>
    <property type="match status" value="1"/>
</dbReference>
<evidence type="ECO:0000313" key="7">
    <source>
        <dbReference type="Proteomes" id="UP000507470"/>
    </source>
</evidence>
<feature type="chain" id="PRO_5027005544" description="Fibrinogen C-terminal domain-containing protein" evidence="3">
    <location>
        <begin position="21"/>
        <end position="911"/>
    </location>
</feature>
<evidence type="ECO:0000259" key="4">
    <source>
        <dbReference type="PROSITE" id="PS50026"/>
    </source>
</evidence>
<dbReference type="InterPro" id="IPR000742">
    <property type="entry name" value="EGF"/>
</dbReference>
<dbReference type="SUPFAM" id="SSF56496">
    <property type="entry name" value="Fibrinogen C-terminal domain-like"/>
    <property type="match status" value="1"/>
</dbReference>
<dbReference type="CDD" id="cd00055">
    <property type="entry name" value="EGF_Lam"/>
    <property type="match status" value="2"/>
</dbReference>
<feature type="domain" description="EGF-like" evidence="4">
    <location>
        <begin position="261"/>
        <end position="297"/>
    </location>
</feature>
<keyword evidence="1 2" id="KW-1015">Disulfide bond</keyword>
<keyword evidence="2" id="KW-0245">EGF-like domain</keyword>
<evidence type="ECO:0000259" key="5">
    <source>
        <dbReference type="PROSITE" id="PS51406"/>
    </source>
</evidence>
<comment type="caution">
    <text evidence="2">Lacks conserved residue(s) required for the propagation of feature annotation.</text>
</comment>
<dbReference type="PROSITE" id="PS51406">
    <property type="entry name" value="FIBRINOGEN_C_2"/>
    <property type="match status" value="1"/>
</dbReference>
<dbReference type="CDD" id="cd00087">
    <property type="entry name" value="FReD"/>
    <property type="match status" value="1"/>
</dbReference>
<evidence type="ECO:0000256" key="2">
    <source>
        <dbReference type="PROSITE-ProRule" id="PRU00076"/>
    </source>
</evidence>
<reference evidence="6 7" key="1">
    <citation type="submission" date="2020-06" db="EMBL/GenBank/DDBJ databases">
        <authorList>
            <person name="Li R."/>
            <person name="Bekaert M."/>
        </authorList>
    </citation>
    <scope>NUCLEOTIDE SEQUENCE [LARGE SCALE GENOMIC DNA]</scope>
    <source>
        <strain evidence="7">wild</strain>
    </source>
</reference>
<organism evidence="6 7">
    <name type="scientific">Mytilus coruscus</name>
    <name type="common">Sea mussel</name>
    <dbReference type="NCBI Taxonomy" id="42192"/>
    <lineage>
        <taxon>Eukaryota</taxon>
        <taxon>Metazoa</taxon>
        <taxon>Spiralia</taxon>
        <taxon>Lophotrochozoa</taxon>
        <taxon>Mollusca</taxon>
        <taxon>Bivalvia</taxon>
        <taxon>Autobranchia</taxon>
        <taxon>Pteriomorphia</taxon>
        <taxon>Mytilida</taxon>
        <taxon>Mytiloidea</taxon>
        <taxon>Mytilidae</taxon>
        <taxon>Mytilinae</taxon>
        <taxon>Mytilus</taxon>
    </lineage>
</organism>
<evidence type="ECO:0000256" key="3">
    <source>
        <dbReference type="SAM" id="SignalP"/>
    </source>
</evidence>
<dbReference type="InterPro" id="IPR036383">
    <property type="entry name" value="TSP1_rpt_sf"/>
</dbReference>
<dbReference type="InterPro" id="IPR002181">
    <property type="entry name" value="Fibrinogen_a/b/g_C_dom"/>
</dbReference>
<dbReference type="PANTHER" id="PTHR19143">
    <property type="entry name" value="FIBRINOGEN/TENASCIN/ANGIOPOEITIN"/>
    <property type="match status" value="1"/>
</dbReference>
<keyword evidence="7" id="KW-1185">Reference proteome</keyword>
<dbReference type="PROSITE" id="PS00022">
    <property type="entry name" value="EGF_1"/>
    <property type="match status" value="1"/>
</dbReference>
<sequence>MQLFTVISSLLNLMGCFVFGEEISLREKWKSQIKIGLADGRHLVDIFSTEPRSKIFNQINLMTNFIGTVDSLASFIQEFNPKTEQEIFKELKKTFTDINRKLELTNDKGFGRNFREIFFELRNIDFSFLILNRFLEKLEEIKCTSQEDCKTGMQWTIKMFKNDFDIEEYYWHILKTTLNGTRFSKVSLIQQLNETSGCDENAILSFGTNLLLNIFKTQQIMVVYGKLANKNINSISQIHNWAQDMYEFRSSLLRVVQECSSKKVCKAKCQNGKCVHLSKENRDMCFCQTYYDGDNCQIHNKVILAKDTVAIMSTLNQVPKVRNIIDLKLATNYLISSMSCIRFANEIIQKVSIGAVKKDVLTISDLGSFYNTYLSLSYVIKDARKLMTCDKSVKSVYTKSKLMRTAYHLHKALYKIDSYFNYRRPDELFQPELLLTRFISRNKNEACTSNFKAKVDNLWRQFHLAQANGFAVLLQIRHVLRKHSPIVLSLFAQRVNEQIKSATESTCSASIKHSLNVHCDQFHLVNNMDIENKCIKGYARKGTRYIRCKNITSDCLPCNCNNTGSVSTICNSETGQCHCRNYFLGKNCEIEIKQDCKLSDWTPWSACSKACGTGGMQNRSRHTVLPQKGHGKKCQGDKVENRTCFKRCCNGAFECKDSSKCFMGIKCQPCNCDHRGSISGICQPINGACSCKPKYHGRRCQELKPKDCSGLDKKVHTSGVYKIFPDSGSGFKVYCDMDTDGGYWTVFQRRLNGKTDFYRGWNEYENGFGDLNAEYWLGNDKIHRLTSSGKLLLRIDFGNFKGNTAYAKYKHFSIGDKSSKYKLTVSDYSGTAGDSLLQHNGMMFSTKDNDNDRYSGNCATLYTGSWWYDNCYHSNLNGQFKEAALNGISWYYWGKYGSIKTSTMMIRKRKL</sequence>
<dbReference type="Gene3D" id="2.20.100.10">
    <property type="entry name" value="Thrombospondin type-1 (TSP1) repeat"/>
    <property type="match status" value="1"/>
</dbReference>
<evidence type="ECO:0000256" key="1">
    <source>
        <dbReference type="ARBA" id="ARBA00023157"/>
    </source>
</evidence>
<dbReference type="PROSITE" id="PS50026">
    <property type="entry name" value="EGF_3"/>
    <property type="match status" value="1"/>
</dbReference>
<dbReference type="SMART" id="SM00209">
    <property type="entry name" value="TSP1"/>
    <property type="match status" value="1"/>
</dbReference>
<dbReference type="OrthoDB" id="6090599at2759"/>
<dbReference type="Pfam" id="PF00090">
    <property type="entry name" value="TSP_1"/>
    <property type="match status" value="1"/>
</dbReference>
<evidence type="ECO:0000313" key="6">
    <source>
        <dbReference type="EMBL" id="CAC5400051.1"/>
    </source>
</evidence>
<dbReference type="SMART" id="SM00180">
    <property type="entry name" value="EGF_Lam"/>
    <property type="match status" value="2"/>
</dbReference>
<feature type="disulfide bond" evidence="2">
    <location>
        <begin position="287"/>
        <end position="296"/>
    </location>
</feature>
<proteinExistence type="predicted"/>
<dbReference type="InterPro" id="IPR014716">
    <property type="entry name" value="Fibrinogen_a/b/g_C_1"/>
</dbReference>